<dbReference type="PANTHER" id="PTHR18919:SF107">
    <property type="entry name" value="ACETYL-COA ACETYLTRANSFERASE, CYTOSOLIC"/>
    <property type="match status" value="1"/>
</dbReference>
<name>A0AB39SGW4_9ACTN</name>
<evidence type="ECO:0000313" key="11">
    <source>
        <dbReference type="EMBL" id="XDQ66688.1"/>
    </source>
</evidence>
<accession>A0AB39SGW4</accession>
<sequence length="390" mass="40125">MTASFVYDALRTPFGKYGKALAGVRPDDLAAHVMSALVERQPDLDPERIDDIVFGNANGAGEDNRNVARMGALLAGFPTSTPGVTVNRLCGSGVEAVIQGSRAIEAGDATLVLAGGVESMSRAPWVVPKPDRAYPAGNATMVSTTLGWRLVNPRMPEQWTIPLGQTAEILAERFAISREEQDAFALRSHQNAARAFADGAYAAEIIGVPGVHLDRDEGIRDDTSMAALAALKPAFLANGSVTAGNSSPLNDGASAVLLGAENALPGAQPLARITGRGVAGNDPDVFGIAPVEAANRALARAGRTWSDVDLVELNEAYAAQSIACMRLWPELDPQKVNVDGGAIAIGHPLGASGGRIVGHLAHALAARGGGIGVAAICIGVGQGLAVVLEA</sequence>
<evidence type="ECO:0000259" key="10">
    <source>
        <dbReference type="Pfam" id="PF02803"/>
    </source>
</evidence>
<dbReference type="InterPro" id="IPR016039">
    <property type="entry name" value="Thiolase-like"/>
</dbReference>
<dbReference type="AlphaFoldDB" id="A0AB39SGW4"/>
<dbReference type="NCBIfam" id="TIGR01930">
    <property type="entry name" value="AcCoA-C-Actrans"/>
    <property type="match status" value="1"/>
</dbReference>
<dbReference type="Pfam" id="PF00108">
    <property type="entry name" value="Thiolase_N"/>
    <property type="match status" value="1"/>
</dbReference>
<reference evidence="11" key="1">
    <citation type="submission" date="2024-07" db="EMBL/GenBank/DDBJ databases">
        <authorList>
            <person name="Yu S.T."/>
        </authorList>
    </citation>
    <scope>NUCLEOTIDE SEQUENCE</scope>
    <source>
        <strain evidence="11">R35</strain>
    </source>
</reference>
<dbReference type="EC" id="2.3.1.9" evidence="2"/>
<evidence type="ECO:0000256" key="4">
    <source>
        <dbReference type="ARBA" id="ARBA00023315"/>
    </source>
</evidence>
<dbReference type="PROSITE" id="PS00099">
    <property type="entry name" value="THIOLASE_3"/>
    <property type="match status" value="1"/>
</dbReference>
<dbReference type="InterPro" id="IPR020613">
    <property type="entry name" value="Thiolase_CS"/>
</dbReference>
<evidence type="ECO:0000256" key="1">
    <source>
        <dbReference type="ARBA" id="ARBA00010982"/>
    </source>
</evidence>
<proteinExistence type="inferred from homology"/>
<evidence type="ECO:0000256" key="7">
    <source>
        <dbReference type="PIRSR" id="PIRSR000429-1"/>
    </source>
</evidence>
<evidence type="ECO:0000256" key="5">
    <source>
        <dbReference type="ARBA" id="ARBA00030755"/>
    </source>
</evidence>
<dbReference type="PROSITE" id="PS00098">
    <property type="entry name" value="THIOLASE_1"/>
    <property type="match status" value="1"/>
</dbReference>
<evidence type="ECO:0000256" key="8">
    <source>
        <dbReference type="RuleBase" id="RU003557"/>
    </source>
</evidence>
<evidence type="ECO:0000256" key="3">
    <source>
        <dbReference type="ARBA" id="ARBA00022679"/>
    </source>
</evidence>
<dbReference type="PROSITE" id="PS00737">
    <property type="entry name" value="THIOLASE_2"/>
    <property type="match status" value="1"/>
</dbReference>
<dbReference type="EMBL" id="CP163440">
    <property type="protein sequence ID" value="XDQ66688.1"/>
    <property type="molecule type" value="Genomic_DNA"/>
</dbReference>
<keyword evidence="3 8" id="KW-0808">Transferase</keyword>
<evidence type="ECO:0000256" key="6">
    <source>
        <dbReference type="ARBA" id="ARBA00040529"/>
    </source>
</evidence>
<dbReference type="RefSeq" id="WP_369263675.1">
    <property type="nucleotide sequence ID" value="NZ_CP163440.1"/>
</dbReference>
<comment type="similarity">
    <text evidence="1 8">Belongs to the thiolase-like superfamily. Thiolase family.</text>
</comment>
<feature type="active site" description="Proton acceptor" evidence="7">
    <location>
        <position position="347"/>
    </location>
</feature>
<dbReference type="CDD" id="cd00751">
    <property type="entry name" value="thiolase"/>
    <property type="match status" value="1"/>
</dbReference>
<dbReference type="InterPro" id="IPR020615">
    <property type="entry name" value="Thiolase_acyl_enz_int_AS"/>
</dbReference>
<organism evidence="11">
    <name type="scientific">Streptomyces sp. R35</name>
    <dbReference type="NCBI Taxonomy" id="3238630"/>
    <lineage>
        <taxon>Bacteria</taxon>
        <taxon>Bacillati</taxon>
        <taxon>Actinomycetota</taxon>
        <taxon>Actinomycetes</taxon>
        <taxon>Kitasatosporales</taxon>
        <taxon>Streptomycetaceae</taxon>
        <taxon>Streptomyces</taxon>
    </lineage>
</organism>
<feature type="active site" description="Proton acceptor" evidence="7">
    <location>
        <position position="377"/>
    </location>
</feature>
<dbReference type="GO" id="GO:0003985">
    <property type="term" value="F:acetyl-CoA C-acetyltransferase activity"/>
    <property type="evidence" value="ECO:0007669"/>
    <property type="project" value="UniProtKB-EC"/>
</dbReference>
<dbReference type="PANTHER" id="PTHR18919">
    <property type="entry name" value="ACETYL-COA C-ACYLTRANSFERASE"/>
    <property type="match status" value="1"/>
</dbReference>
<evidence type="ECO:0000256" key="2">
    <source>
        <dbReference type="ARBA" id="ARBA00012705"/>
    </source>
</evidence>
<keyword evidence="4 8" id="KW-0012">Acyltransferase</keyword>
<evidence type="ECO:0000259" key="9">
    <source>
        <dbReference type="Pfam" id="PF00108"/>
    </source>
</evidence>
<gene>
    <name evidence="11" type="ORF">AB5J50_40830</name>
</gene>
<dbReference type="InterPro" id="IPR020616">
    <property type="entry name" value="Thiolase_N"/>
</dbReference>
<dbReference type="PIRSF" id="PIRSF000429">
    <property type="entry name" value="Ac-CoA_Ac_transf"/>
    <property type="match status" value="1"/>
</dbReference>
<dbReference type="InterPro" id="IPR020617">
    <property type="entry name" value="Thiolase_C"/>
</dbReference>
<dbReference type="InterPro" id="IPR002155">
    <property type="entry name" value="Thiolase"/>
</dbReference>
<protein>
    <recommendedName>
        <fullName evidence="6">Probable acetyl-CoA acetyltransferase</fullName>
        <ecNumber evidence="2">2.3.1.9</ecNumber>
    </recommendedName>
    <alternativeName>
        <fullName evidence="5">Acetoacetyl-CoA thiolase</fullName>
    </alternativeName>
</protein>
<feature type="active site" description="Acyl-thioester intermediate" evidence="7">
    <location>
        <position position="90"/>
    </location>
</feature>
<dbReference type="SUPFAM" id="SSF53901">
    <property type="entry name" value="Thiolase-like"/>
    <property type="match status" value="2"/>
</dbReference>
<dbReference type="Gene3D" id="3.40.47.10">
    <property type="match status" value="1"/>
</dbReference>
<dbReference type="Pfam" id="PF02803">
    <property type="entry name" value="Thiolase_C"/>
    <property type="match status" value="1"/>
</dbReference>
<dbReference type="InterPro" id="IPR020610">
    <property type="entry name" value="Thiolase_AS"/>
</dbReference>
<dbReference type="FunFam" id="3.40.47.10:FF:000010">
    <property type="entry name" value="Acetyl-CoA acetyltransferase (Thiolase)"/>
    <property type="match status" value="1"/>
</dbReference>
<feature type="domain" description="Thiolase C-terminal" evidence="10">
    <location>
        <begin position="268"/>
        <end position="389"/>
    </location>
</feature>
<feature type="domain" description="Thiolase N-terminal" evidence="9">
    <location>
        <begin position="6"/>
        <end position="261"/>
    </location>
</feature>